<organism evidence="2 3">
    <name type="scientific">Streptomyces chengmaiensis</name>
    <dbReference type="NCBI Taxonomy" id="3040919"/>
    <lineage>
        <taxon>Bacteria</taxon>
        <taxon>Bacillati</taxon>
        <taxon>Actinomycetota</taxon>
        <taxon>Actinomycetes</taxon>
        <taxon>Kitasatosporales</taxon>
        <taxon>Streptomycetaceae</taxon>
        <taxon>Streptomyces</taxon>
    </lineage>
</organism>
<gene>
    <name evidence="2" type="primary">casB</name>
    <name evidence="2" type="ORF">QCN29_26275</name>
</gene>
<dbReference type="Gene3D" id="1.10.520.40">
    <property type="entry name" value="CRISPR-associated protein Cse2"/>
    <property type="match status" value="2"/>
</dbReference>
<evidence type="ECO:0000256" key="1">
    <source>
        <dbReference type="SAM" id="MobiDB-lite"/>
    </source>
</evidence>
<dbReference type="CDD" id="cd09731">
    <property type="entry name" value="Cse2_I-E"/>
    <property type="match status" value="1"/>
</dbReference>
<dbReference type="EMBL" id="JARWBG010000038">
    <property type="protein sequence ID" value="MDH2392227.1"/>
    <property type="molecule type" value="Genomic_DNA"/>
</dbReference>
<keyword evidence="3" id="KW-1185">Reference proteome</keyword>
<dbReference type="Pfam" id="PF09485">
    <property type="entry name" value="CRISPR_Cse2"/>
    <property type="match status" value="2"/>
</dbReference>
<evidence type="ECO:0000313" key="3">
    <source>
        <dbReference type="Proteomes" id="UP001223144"/>
    </source>
</evidence>
<comment type="caution">
    <text evidence="2">The sequence shown here is derived from an EMBL/GenBank/DDBJ whole genome shotgun (WGS) entry which is preliminary data.</text>
</comment>
<proteinExistence type="predicted"/>
<name>A0ABT6HU31_9ACTN</name>
<accession>A0ABT6HU31</accession>
<dbReference type="InterPro" id="IPR013382">
    <property type="entry name" value="CRISPR-assoc_prot_Cse2"/>
</dbReference>
<dbReference type="RefSeq" id="WP_279931252.1">
    <property type="nucleotide sequence ID" value="NZ_JARWBG010000038.1"/>
</dbReference>
<evidence type="ECO:0000313" key="2">
    <source>
        <dbReference type="EMBL" id="MDH2392227.1"/>
    </source>
</evidence>
<dbReference type="NCBIfam" id="TIGR02548">
    <property type="entry name" value="casB_cse2"/>
    <property type="match status" value="2"/>
</dbReference>
<sequence>MTSSLNTEGPRLATGRLRRFFWEEAAQDWQPTPGEGRSPGFSEYVARSLRALREGVGREAGTVASMRPVHRVFLPDGGPDRLPASYIAEHYALTLFGLHQHAASGPVHHAGIGLGTACLQLHRGETLTEAAVERRLIAAATAQDVHELAQHLQRLVPLLRQADVRLDYTRLFHELTHWDGGKRNRVLRAWGLQHTDPGTPASSFDSGDEKSPGQEPAPYWVTYSPKDPEAAAALAAMRSGTGREPGTVAVMWPFHRTRMTSQWRDKGSLTRDLTAEHVVLTLFARHQQTHERRMHIPGNSPGRAAGLLARQAAASGEGKSATAALERRFGALLTSADADELAMHLRSLVPQLNQAGVGLDYDLLRTALRVWDDPRHPDAASDFRQRWDHDFHRAATA</sequence>
<dbReference type="InterPro" id="IPR038287">
    <property type="entry name" value="Cse2_sf"/>
</dbReference>
<feature type="region of interest" description="Disordered" evidence="1">
    <location>
        <begin position="197"/>
        <end position="217"/>
    </location>
</feature>
<dbReference type="Proteomes" id="UP001223144">
    <property type="component" value="Unassembled WGS sequence"/>
</dbReference>
<protein>
    <submittedName>
        <fullName evidence="2">Type I-E CRISPR-associated protein Cse2/CasB</fullName>
    </submittedName>
</protein>
<reference evidence="2 3" key="1">
    <citation type="submission" date="2023-04" db="EMBL/GenBank/DDBJ databases">
        <title>Streptomyces chengmaiensis sp. nov. isolated from the stem of mangrove plant in Hainan.</title>
        <authorList>
            <person name="Huang X."/>
            <person name="Zhou S."/>
            <person name="Chu X."/>
            <person name="Xie Y."/>
            <person name="Lin Y."/>
        </authorList>
    </citation>
    <scope>NUCLEOTIDE SEQUENCE [LARGE SCALE GENOMIC DNA]</scope>
    <source>
        <strain evidence="2 3">HNM0663</strain>
    </source>
</reference>